<evidence type="ECO:0000313" key="8">
    <source>
        <dbReference type="Proteomes" id="UP000319732"/>
    </source>
</evidence>
<dbReference type="PANTHER" id="PTHR31018">
    <property type="entry name" value="SPORULATION-SPECIFIC PROTEIN-RELATED"/>
    <property type="match status" value="1"/>
</dbReference>
<proteinExistence type="predicted"/>
<keyword evidence="8" id="KW-1185">Reference proteome</keyword>
<name>A0A545STA0_9GAMM</name>
<keyword evidence="3" id="KW-0964">Secreted</keyword>
<sequence>MKRLIMGTTAVLLSLHLSAETFEGSLRLSTQTEIDSFRYTEVTGSLIIEESVEGEIVNLDGLSELNRIGGRSLSIQNNQALTSVDGLSNLESVKHGGRVVIQNNDALQNVDGLLRLNSLLGSVIITGNPSLKNLDGLANTGYSSAFEDKVIFVKDNTALESACGLADIWTNVDGLGPVYVENNTASTKNVTAIVENCKSCNAVYEGDVTLTSQAELDSFNYCKVTGELIVQESIPGDIGHLIGLSGLREVGGLSILSNRELYSTNGLNYSLSRVTDKALRMVRNLSMHTVDLPELAAVEGNINLSRNSALTSMRFENLTTLTGGISAYHNLALESIELGQLTEIGDYLTLKTNSSLQEVFVQALTRIGGWVHIQFNASLEHLGFMDEVADIGDYLLVSHNNRLNDISALSELTTLPADMLLVKNPRLLTLNGLQNVITVDGDFTLVDHKGLQNPCAVSSLLTNQGVGGVTTIAGNGANSGSAEDIIEACR</sequence>
<dbReference type="SUPFAM" id="SSF52058">
    <property type="entry name" value="L domain-like"/>
    <property type="match status" value="3"/>
</dbReference>
<reference evidence="7 8" key="1">
    <citation type="submission" date="2019-06" db="EMBL/GenBank/DDBJ databases">
        <title>Whole genome sequence for Cellvibrionaceae sp. R142.</title>
        <authorList>
            <person name="Wang G."/>
        </authorList>
    </citation>
    <scope>NUCLEOTIDE SEQUENCE [LARGE SCALE GENOMIC DNA]</scope>
    <source>
        <strain evidence="7 8">R142</strain>
    </source>
</reference>
<organism evidence="7 8">
    <name type="scientific">Exilibacterium tricleocarpae</name>
    <dbReference type="NCBI Taxonomy" id="2591008"/>
    <lineage>
        <taxon>Bacteria</taxon>
        <taxon>Pseudomonadati</taxon>
        <taxon>Pseudomonadota</taxon>
        <taxon>Gammaproteobacteria</taxon>
        <taxon>Cellvibrionales</taxon>
        <taxon>Cellvibrionaceae</taxon>
        <taxon>Exilibacterium</taxon>
    </lineage>
</organism>
<protein>
    <recommendedName>
        <fullName evidence="6">Receptor L-domain domain-containing protein</fullName>
    </recommendedName>
</protein>
<feature type="domain" description="Receptor L-domain" evidence="6">
    <location>
        <begin position="23"/>
        <end position="110"/>
    </location>
</feature>
<dbReference type="GO" id="GO:0030313">
    <property type="term" value="C:cell envelope"/>
    <property type="evidence" value="ECO:0007669"/>
    <property type="project" value="UniProtKB-SubCell"/>
</dbReference>
<dbReference type="RefSeq" id="WP_142929527.1">
    <property type="nucleotide sequence ID" value="NZ_ML660107.1"/>
</dbReference>
<keyword evidence="4" id="KW-0732">Signal</keyword>
<evidence type="ECO:0000256" key="4">
    <source>
        <dbReference type="ARBA" id="ARBA00022729"/>
    </source>
</evidence>
<dbReference type="InterPro" id="IPR036941">
    <property type="entry name" value="Rcpt_L-dom_sf"/>
</dbReference>
<comment type="caution">
    <text evidence="7">The sequence shown here is derived from an EMBL/GenBank/DDBJ whole genome shotgun (WGS) entry which is preliminary data.</text>
</comment>
<dbReference type="Gene3D" id="3.80.20.20">
    <property type="entry name" value="Receptor L-domain"/>
    <property type="match status" value="2"/>
</dbReference>
<dbReference type="EMBL" id="VHSG01000029">
    <property type="protein sequence ID" value="TQV68186.1"/>
    <property type="molecule type" value="Genomic_DNA"/>
</dbReference>
<dbReference type="AlphaFoldDB" id="A0A545STA0"/>
<comment type="subcellular location">
    <subcellularLocation>
        <location evidence="1">Secreted</location>
        <location evidence="1">Cell wall</location>
    </subcellularLocation>
</comment>
<keyword evidence="5" id="KW-0325">Glycoprotein</keyword>
<evidence type="ECO:0000313" key="7">
    <source>
        <dbReference type="EMBL" id="TQV68186.1"/>
    </source>
</evidence>
<dbReference type="OrthoDB" id="5381604at2"/>
<dbReference type="Proteomes" id="UP000319732">
    <property type="component" value="Unassembled WGS sequence"/>
</dbReference>
<dbReference type="InterPro" id="IPR051648">
    <property type="entry name" value="CWI-Assembly_Regulator"/>
</dbReference>
<evidence type="ECO:0000259" key="6">
    <source>
        <dbReference type="Pfam" id="PF01030"/>
    </source>
</evidence>
<accession>A0A545STA0</accession>
<evidence type="ECO:0000256" key="5">
    <source>
        <dbReference type="ARBA" id="ARBA00023180"/>
    </source>
</evidence>
<dbReference type="Pfam" id="PF01030">
    <property type="entry name" value="Recep_L_domain"/>
    <property type="match status" value="1"/>
</dbReference>
<evidence type="ECO:0000256" key="1">
    <source>
        <dbReference type="ARBA" id="ARBA00004191"/>
    </source>
</evidence>
<dbReference type="PANTHER" id="PTHR31018:SF3">
    <property type="entry name" value="RECEPTOR PROTEIN-TYROSINE KINASE"/>
    <property type="match status" value="1"/>
</dbReference>
<keyword evidence="2" id="KW-0134">Cell wall</keyword>
<evidence type="ECO:0000256" key="3">
    <source>
        <dbReference type="ARBA" id="ARBA00022525"/>
    </source>
</evidence>
<dbReference type="InterPro" id="IPR000494">
    <property type="entry name" value="Rcpt_L-dom"/>
</dbReference>
<gene>
    <name evidence="7" type="ORF">FKG94_24180</name>
</gene>
<evidence type="ECO:0000256" key="2">
    <source>
        <dbReference type="ARBA" id="ARBA00022512"/>
    </source>
</evidence>